<sequence>MVRFSKILICAISSKKLIESTKLFKYSVLTCLKVAASGTGMTHSFETSRIASFSTFGKKLISSRMASALAGSQVLSVSSRTVEKHGWGDEMLYPNRSSDEICVFWLNLRKWIVFLAIRSDSSRGALITR</sequence>
<dbReference type="EMBL" id="HBUE01266184">
    <property type="protein sequence ID" value="CAG6561383.1"/>
    <property type="molecule type" value="Transcribed_RNA"/>
</dbReference>
<proteinExistence type="predicted"/>
<dbReference type="AlphaFoldDB" id="A0A8D8NE09"/>
<dbReference type="EMBL" id="HBUE01160991">
    <property type="protein sequence ID" value="CAG6509979.1"/>
    <property type="molecule type" value="Transcribed_RNA"/>
</dbReference>
<evidence type="ECO:0000313" key="1">
    <source>
        <dbReference type="EMBL" id="CAG6561383.1"/>
    </source>
</evidence>
<dbReference type="EMBL" id="HBUE01033761">
    <property type="protein sequence ID" value="CAG6457953.1"/>
    <property type="molecule type" value="Transcribed_RNA"/>
</dbReference>
<dbReference type="EMBL" id="HBUE01266183">
    <property type="protein sequence ID" value="CAG6561380.1"/>
    <property type="molecule type" value="Transcribed_RNA"/>
</dbReference>
<name>A0A8D8NE09_CULPI</name>
<protein>
    <submittedName>
        <fullName evidence="1">(northern house mosquito) hypothetical protein</fullName>
    </submittedName>
</protein>
<dbReference type="EMBL" id="HBUE01160990">
    <property type="protein sequence ID" value="CAG6509976.1"/>
    <property type="molecule type" value="Transcribed_RNA"/>
</dbReference>
<accession>A0A8D8NE09</accession>
<organism evidence="1">
    <name type="scientific">Culex pipiens</name>
    <name type="common">House mosquito</name>
    <dbReference type="NCBI Taxonomy" id="7175"/>
    <lineage>
        <taxon>Eukaryota</taxon>
        <taxon>Metazoa</taxon>
        <taxon>Ecdysozoa</taxon>
        <taxon>Arthropoda</taxon>
        <taxon>Hexapoda</taxon>
        <taxon>Insecta</taxon>
        <taxon>Pterygota</taxon>
        <taxon>Neoptera</taxon>
        <taxon>Endopterygota</taxon>
        <taxon>Diptera</taxon>
        <taxon>Nematocera</taxon>
        <taxon>Culicoidea</taxon>
        <taxon>Culicidae</taxon>
        <taxon>Culicinae</taxon>
        <taxon>Culicini</taxon>
        <taxon>Culex</taxon>
        <taxon>Culex</taxon>
    </lineage>
</organism>
<reference evidence="1" key="1">
    <citation type="submission" date="2021-05" db="EMBL/GenBank/DDBJ databases">
        <authorList>
            <person name="Alioto T."/>
            <person name="Alioto T."/>
            <person name="Gomez Garrido J."/>
        </authorList>
    </citation>
    <scope>NUCLEOTIDE SEQUENCE</scope>
</reference>